<name>A0A502GJP5_9GAMM</name>
<keyword evidence="13" id="KW-1185">Reference proteome</keyword>
<dbReference type="PROSITE" id="PS01129">
    <property type="entry name" value="PSI_RLU"/>
    <property type="match status" value="1"/>
</dbReference>
<dbReference type="NCBIfam" id="TIGR00005">
    <property type="entry name" value="rluA_subfam"/>
    <property type="match status" value="1"/>
</dbReference>
<feature type="active site" evidence="8">
    <location>
        <position position="78"/>
    </location>
</feature>
<evidence type="ECO:0000256" key="3">
    <source>
        <dbReference type="ARBA" id="ARBA00022694"/>
    </source>
</evidence>
<evidence type="ECO:0000256" key="10">
    <source>
        <dbReference type="SAM" id="MobiDB-lite"/>
    </source>
</evidence>
<feature type="compositionally biased region" description="Polar residues" evidence="10">
    <location>
        <begin position="1"/>
        <end position="15"/>
    </location>
</feature>
<feature type="region of interest" description="Disordered" evidence="10">
    <location>
        <begin position="1"/>
        <end position="21"/>
    </location>
</feature>
<dbReference type="OrthoDB" id="9807829at2"/>
<comment type="catalytic activity">
    <reaction evidence="9">
        <text>a uridine in RNA = a pseudouridine in RNA</text>
        <dbReference type="Rhea" id="RHEA:48348"/>
        <dbReference type="Rhea" id="RHEA-COMP:12068"/>
        <dbReference type="Rhea" id="RHEA-COMP:12069"/>
        <dbReference type="ChEBI" id="CHEBI:65314"/>
        <dbReference type="ChEBI" id="CHEBI:65315"/>
    </reaction>
</comment>
<feature type="domain" description="Pseudouridine synthase RsuA/RluA-like" evidence="11">
    <location>
        <begin position="36"/>
        <end position="183"/>
    </location>
</feature>
<dbReference type="FunFam" id="3.30.2350.10:FF:000005">
    <property type="entry name" value="Pseudouridine synthase"/>
    <property type="match status" value="1"/>
</dbReference>
<evidence type="ECO:0000256" key="1">
    <source>
        <dbReference type="ARBA" id="ARBA00010876"/>
    </source>
</evidence>
<dbReference type="PANTHER" id="PTHR21600">
    <property type="entry name" value="MITOCHONDRIAL RNA PSEUDOURIDINE SYNTHASE"/>
    <property type="match status" value="1"/>
</dbReference>
<comment type="function">
    <text evidence="9">Responsible for synthesis of pseudouridine from uracil.</text>
</comment>
<gene>
    <name evidence="12" type="primary">rluA</name>
    <name evidence="12" type="ORF">EAH77_11530</name>
</gene>
<dbReference type="GO" id="GO:0008033">
    <property type="term" value="P:tRNA processing"/>
    <property type="evidence" value="ECO:0007669"/>
    <property type="project" value="UniProtKB-KW"/>
</dbReference>
<dbReference type="SUPFAM" id="SSF55120">
    <property type="entry name" value="Pseudouridine synthase"/>
    <property type="match status" value="1"/>
</dbReference>
<dbReference type="InterPro" id="IPR050188">
    <property type="entry name" value="RluA_PseudoU_synthase"/>
</dbReference>
<dbReference type="CDD" id="cd02869">
    <property type="entry name" value="PseudoU_synth_RluA_like"/>
    <property type="match status" value="1"/>
</dbReference>
<evidence type="ECO:0000259" key="11">
    <source>
        <dbReference type="Pfam" id="PF00849"/>
    </source>
</evidence>
<evidence type="ECO:0000256" key="2">
    <source>
        <dbReference type="ARBA" id="ARBA00022552"/>
    </source>
</evidence>
<dbReference type="InterPro" id="IPR006225">
    <property type="entry name" value="PsdUridine_synth_RluC/D"/>
</dbReference>
<comment type="function">
    <text evidence="7">Dual specificity enzyme that catalyzes the synthesis of pseudouridine from uracil-746 in 23S ribosomal RNA and from uracil-32 in the anticodon stem and loop of transfer RNAs.</text>
</comment>
<evidence type="ECO:0000313" key="13">
    <source>
        <dbReference type="Proteomes" id="UP000317663"/>
    </source>
</evidence>
<keyword evidence="4 9" id="KW-0413">Isomerase</keyword>
<reference evidence="12 13" key="1">
    <citation type="journal article" date="2019" name="Environ. Microbiol.">
        <title>Species interactions and distinct microbial communities in high Arctic permafrost affected cryosols are associated with the CH4 and CO2 gas fluxes.</title>
        <authorList>
            <person name="Altshuler I."/>
            <person name="Hamel J."/>
            <person name="Turney S."/>
            <person name="Magnuson E."/>
            <person name="Levesque R."/>
            <person name="Greer C."/>
            <person name="Whyte L.G."/>
        </authorList>
    </citation>
    <scope>NUCLEOTIDE SEQUENCE [LARGE SCALE GENOMIC DNA]</scope>
    <source>
        <strain evidence="12 13">E4</strain>
    </source>
</reference>
<dbReference type="PANTHER" id="PTHR21600:SF91">
    <property type="entry name" value="DUAL-SPECIFICITY RNA PSEUDOURIDINE SYNTHASE RLUA"/>
    <property type="match status" value="1"/>
</dbReference>
<dbReference type="Proteomes" id="UP000317663">
    <property type="component" value="Unassembled WGS sequence"/>
</dbReference>
<accession>A0A502GJP5</accession>
<evidence type="ECO:0000256" key="7">
    <source>
        <dbReference type="ARBA" id="ARBA00037305"/>
    </source>
</evidence>
<evidence type="ECO:0000313" key="12">
    <source>
        <dbReference type="EMBL" id="TPG62064.1"/>
    </source>
</evidence>
<keyword evidence="2" id="KW-0698">rRNA processing</keyword>
<evidence type="ECO:0000256" key="9">
    <source>
        <dbReference type="RuleBase" id="RU362028"/>
    </source>
</evidence>
<dbReference type="GO" id="GO:0003723">
    <property type="term" value="F:RNA binding"/>
    <property type="evidence" value="ECO:0007669"/>
    <property type="project" value="InterPro"/>
</dbReference>
<dbReference type="RefSeq" id="WP_140472727.1">
    <property type="nucleotide sequence ID" value="NZ_RCZD01000005.1"/>
</dbReference>
<dbReference type="InterPro" id="IPR006224">
    <property type="entry name" value="PsdUridine_synth_RluA-like_CS"/>
</dbReference>
<comment type="caution">
    <text evidence="12">The sequence shown here is derived from an EMBL/GenBank/DDBJ whole genome shotgun (WGS) entry which is preliminary data.</text>
</comment>
<protein>
    <recommendedName>
        <fullName evidence="9">Pseudouridine synthase</fullName>
        <ecNumber evidence="9">5.4.99.-</ecNumber>
    </recommendedName>
</protein>
<evidence type="ECO:0000256" key="6">
    <source>
        <dbReference type="ARBA" id="ARBA00036916"/>
    </source>
</evidence>
<dbReference type="InterPro" id="IPR020103">
    <property type="entry name" value="PsdUridine_synth_cat_dom_sf"/>
</dbReference>
<dbReference type="InterPro" id="IPR006145">
    <property type="entry name" value="PsdUridine_synth_RsuA/RluA"/>
</dbReference>
<dbReference type="AlphaFoldDB" id="A0A502GJP5"/>
<comment type="catalytic activity">
    <reaction evidence="6">
        <text>uridine(746) in 23S rRNA = pseudouridine(746) in 23S rRNA</text>
        <dbReference type="Rhea" id="RHEA:42548"/>
        <dbReference type="Rhea" id="RHEA-COMP:10109"/>
        <dbReference type="Rhea" id="RHEA-COMP:10110"/>
        <dbReference type="ChEBI" id="CHEBI:65314"/>
        <dbReference type="ChEBI" id="CHEBI:65315"/>
        <dbReference type="EC" id="5.4.99.29"/>
    </reaction>
</comment>
<dbReference type="NCBIfam" id="NF007543">
    <property type="entry name" value="PRK10158.1"/>
    <property type="match status" value="1"/>
</dbReference>
<keyword evidence="3" id="KW-0819">tRNA processing</keyword>
<organism evidence="12 13">
    <name type="scientific">Ewingella americana</name>
    <dbReference type="NCBI Taxonomy" id="41202"/>
    <lineage>
        <taxon>Bacteria</taxon>
        <taxon>Pseudomonadati</taxon>
        <taxon>Pseudomonadota</taxon>
        <taxon>Gammaproteobacteria</taxon>
        <taxon>Enterobacterales</taxon>
        <taxon>Yersiniaceae</taxon>
        <taxon>Ewingella</taxon>
    </lineage>
</organism>
<evidence type="ECO:0000256" key="8">
    <source>
        <dbReference type="PIRSR" id="PIRSR606225-1"/>
    </source>
</evidence>
<dbReference type="Gene3D" id="3.30.2350.10">
    <property type="entry name" value="Pseudouridine synthase"/>
    <property type="match status" value="1"/>
</dbReference>
<dbReference type="Pfam" id="PF00849">
    <property type="entry name" value="PseudoU_synth_2"/>
    <property type="match status" value="1"/>
</dbReference>
<evidence type="ECO:0000256" key="5">
    <source>
        <dbReference type="ARBA" id="ARBA00036184"/>
    </source>
</evidence>
<dbReference type="GO" id="GO:0000455">
    <property type="term" value="P:enzyme-directed rRNA pseudouridine synthesis"/>
    <property type="evidence" value="ECO:0007669"/>
    <property type="project" value="TreeGrafter"/>
</dbReference>
<proteinExistence type="inferred from homology"/>
<dbReference type="GO" id="GO:0160142">
    <property type="term" value="F:23S rRNA pseudouridine(746) synthase activity"/>
    <property type="evidence" value="ECO:0007669"/>
    <property type="project" value="UniProtKB-EC"/>
</dbReference>
<comment type="similarity">
    <text evidence="1 9">Belongs to the pseudouridine synthase RluA family.</text>
</comment>
<dbReference type="EMBL" id="RCZD01000005">
    <property type="protein sequence ID" value="TPG62064.1"/>
    <property type="molecule type" value="Genomic_DNA"/>
</dbReference>
<dbReference type="GO" id="GO:0160151">
    <property type="term" value="F:tRNA pseudouridine(32) synthase activity"/>
    <property type="evidence" value="ECO:0007669"/>
    <property type="project" value="UniProtKB-EC"/>
</dbReference>
<dbReference type="EC" id="5.4.99.-" evidence="9"/>
<evidence type="ECO:0000256" key="4">
    <source>
        <dbReference type="ARBA" id="ARBA00023235"/>
    </source>
</evidence>
<comment type="catalytic activity">
    <reaction evidence="5">
        <text>uridine(32) in tRNA = pseudouridine(32) in tRNA</text>
        <dbReference type="Rhea" id="RHEA:42544"/>
        <dbReference type="Rhea" id="RHEA-COMP:10107"/>
        <dbReference type="Rhea" id="RHEA-COMP:10108"/>
        <dbReference type="ChEBI" id="CHEBI:65314"/>
        <dbReference type="ChEBI" id="CHEBI:65315"/>
        <dbReference type="EC" id="5.4.99.28"/>
    </reaction>
</comment>
<sequence length="233" mass="26873">MSENQPAPYQPSNTRPLEDYHPPTDPWLQVLFQDEHIMVVNKPSGLLSVPGKAAEHQDSLMTRIQRDYPDAESVHRLDMSTSGVMVAALTKEAERELKRQFRERETKKVYIARVWGHMAEDYGIIDLPLICDYPNRPKQKVCHETGKKALTQYEVMSWDDDGTTRIRLRPITGRSHQLRVHLLALGHPILGDKFYAPHDALVMVPRLQLHAQELSFYHPITDEPLVFNCEPDF</sequence>